<protein>
    <submittedName>
        <fullName evidence="1">Uncharacterized protein</fullName>
    </submittedName>
</protein>
<dbReference type="STRING" id="472175.EL18_00091"/>
<comment type="caution">
    <text evidence="1">The sequence shown here is derived from an EMBL/GenBank/DDBJ whole genome shotgun (WGS) entry which is preliminary data.</text>
</comment>
<evidence type="ECO:0000313" key="2">
    <source>
        <dbReference type="Proteomes" id="UP000053675"/>
    </source>
</evidence>
<dbReference type="AlphaFoldDB" id="A0A084U7Z1"/>
<gene>
    <name evidence="1" type="ORF">EL18_00091</name>
</gene>
<organism evidence="1 2">
    <name type="scientific">Nitratireductor basaltis</name>
    <dbReference type="NCBI Taxonomy" id="472175"/>
    <lineage>
        <taxon>Bacteria</taxon>
        <taxon>Pseudomonadati</taxon>
        <taxon>Pseudomonadota</taxon>
        <taxon>Alphaproteobacteria</taxon>
        <taxon>Hyphomicrobiales</taxon>
        <taxon>Phyllobacteriaceae</taxon>
        <taxon>Nitratireductor</taxon>
    </lineage>
</organism>
<accession>A0A084U7Z1</accession>
<dbReference type="Proteomes" id="UP000053675">
    <property type="component" value="Unassembled WGS sequence"/>
</dbReference>
<evidence type="ECO:0000313" key="1">
    <source>
        <dbReference type="EMBL" id="KFB09077.1"/>
    </source>
</evidence>
<name>A0A084U7Z1_9HYPH</name>
<dbReference type="EMBL" id="JMQM01000001">
    <property type="protein sequence ID" value="KFB09077.1"/>
    <property type="molecule type" value="Genomic_DNA"/>
</dbReference>
<dbReference type="RefSeq" id="WP_152552920.1">
    <property type="nucleotide sequence ID" value="NZ_JMQM01000001.1"/>
</dbReference>
<reference evidence="1 2" key="1">
    <citation type="submission" date="2014-05" db="EMBL/GenBank/DDBJ databases">
        <title>Draft Genome Sequence of Nitratireductor basaltis Strain UMTGB225, A Marine Bacterium Isolated from Green Barrel Tunicate.</title>
        <authorList>
            <person name="Gan H.Y."/>
        </authorList>
    </citation>
    <scope>NUCLEOTIDE SEQUENCE [LARGE SCALE GENOMIC DNA]</scope>
    <source>
        <strain evidence="1 2">UMTGB225</strain>
    </source>
</reference>
<proteinExistence type="predicted"/>
<keyword evidence="2" id="KW-1185">Reference proteome</keyword>
<dbReference type="PATRIC" id="fig|472175.3.peg.92"/>
<sequence length="85" mass="9415">MTFGNIPKRRSYFALIPTSSKRGAGPFNRQRMVGQRMADFLCDDGMISPPGCDLGRGQRSAFRQKTGAENGRLYRRTGELGSVQS</sequence>